<dbReference type="PANTHER" id="PTHR16112:SF17">
    <property type="entry name" value="METHYL-CPG-BINDING DOMAIN PROTEIN 6"/>
    <property type="match status" value="1"/>
</dbReference>
<dbReference type="SMART" id="SM00391">
    <property type="entry name" value="MBD"/>
    <property type="match status" value="1"/>
</dbReference>
<accession>A0A6P7XA65</accession>
<evidence type="ECO:0000313" key="5">
    <source>
        <dbReference type="RefSeq" id="XP_030052478.1"/>
    </source>
</evidence>
<dbReference type="Proteomes" id="UP000515156">
    <property type="component" value="Chromosome 3"/>
</dbReference>
<reference evidence="4 5" key="1">
    <citation type="submission" date="2025-04" db="UniProtKB">
        <authorList>
            <consortium name="RefSeq"/>
        </authorList>
    </citation>
    <scope>IDENTIFICATION</scope>
</reference>
<proteinExistence type="predicted"/>
<feature type="region of interest" description="Disordered" evidence="1">
    <location>
        <begin position="935"/>
        <end position="963"/>
    </location>
</feature>
<feature type="region of interest" description="Disordered" evidence="1">
    <location>
        <begin position="1006"/>
        <end position="1050"/>
    </location>
</feature>
<dbReference type="GO" id="GO:0003682">
    <property type="term" value="F:chromatin binding"/>
    <property type="evidence" value="ECO:0007669"/>
    <property type="project" value="TreeGrafter"/>
</dbReference>
<dbReference type="RefSeq" id="XP_030052477.1">
    <property type="nucleotide sequence ID" value="XM_030196617.1"/>
</dbReference>
<evidence type="ECO:0000256" key="1">
    <source>
        <dbReference type="SAM" id="MobiDB-lite"/>
    </source>
</evidence>
<feature type="region of interest" description="Disordered" evidence="1">
    <location>
        <begin position="369"/>
        <end position="406"/>
    </location>
</feature>
<name>A0A6P7XA65_9AMPH</name>
<sequence length="1485" mass="155544">MNGGSESGGADRDGTPQIQVPVGWQRKVQCGVVLYLSPSGTTLASLDQIRTYLLTDGTCKCGLECPLKVHKVFNFDVAASVKRRSAEDVKAEEDMTKLCNHRRKIVAMATLYKSMEAPPLVLQGSAAGCGSNQVIDAASRALDSRQHQQPVFTGRPPMAENDIFTRLAIVEQASSLTRPHRSEKPADRKLEDAHVSYCGEKYSNTQPTRGSLLSRRRGPTFVDTSSINYATVPANGSRDPLSRNDPTFSSELYCLPQGKIFDLSSRIPPPCSSTDQDALDSSPRSSFSVPPCNFPSGPDFSAKVQRSLEELPHTCPERDPLGILDSVSSKLVDQRFPCPNAPTSQLSSNRSSPLARSGHDLQMSISLSRTSTLGSPLSATLSSISSPGGSTEMSPQRSRHSSTSSDHGAFILGGHFTAGKPLSRSPMPLGSPKVSVPPSPKAILEGLLHQGNENSSTPATVGNALIHQSNNPPPVSLGAMHEKKNQSGILGMSLSQILHQQNVTSFPASTLLSAAAKAQLASQKRADGGSDSDAPSTLQSHFTSSNALLSMVSTQSGRPLADRLSTQPGDPTKGRRRRRSPTVVRLLKESHLSSSSSEEVTVKRGNAKNLSPAPNVGTVLGTPWKLDEDPAKVKGNTHHSLSSSQPLSSLLTFLSVQNASTSGNTNTSPVAPLTHPTSSSSSSSSSSSFGGTSSSPFNSSAPSLSFPLSPTLPPTEGLSCQSTSTSAPPAYQDFNSQLLSLFGQLASADQTSGSPTQPKFPGPASSTGSHDGGNSTSQSNGRGATSQLAQSSNTKAAPVSSPAPNSGPDGLQCPLPSSGDAFPFFSQESVLPFGNSGPTAGLLAQSFLTSLSLAVNQQLLNQSLWTLLSTSLLGQNEMALGSLGFQSPAPELESQALLMASLLQGHCQPSLLPVCGLSLPHLDFLQQQGGLLSSPVPLPALQEPPTHSQPDLRDKAEPLSSSLGEGFSDSSLLFPALSVPPAVMALNSALLAAGLASSESGASLSQPCSAASSVGSTSTSTTITTGTTDVPTTTTEGKAASAETPGLLPGTSVASAVTSGRLTPLLPSLANPLLGAALLGDLSAMAANTCSTPPGALLAALQSPLGLQLYQNQAPLLGQGTSSSPLPWLSQNLQPSSGPVLERQVSTPLLLRGTSPSPSPSLSVGHQPLDRNQNLMGRNNVPANPLPPPCPDTVRKVQNLVSCLSRLSPALEVATTSALDCSSDAKPLCLPEVESITALEETGCTKDQASEAGQQSQPLYYGFSSQETDRGEHPSQRSPLKRVKRVTRSRGPVKGLNGDLSSPKDTEPPSSVKSSENELSHSCALKSLDAAVPAYVGRARGRRSGTHFNGQRERPKVEESSVCLSHPAWRCNGEVSFCSTDSALEEVVSWGAPEQDMVADEILGPPPKSEPNPEVTKVALEKLKPLRRGRKRNQHTSRMSTRLDGMASKWGGMGPSVVVTNTDRSITRLQRPGRPAKNKRRRLLS</sequence>
<evidence type="ECO:0000313" key="3">
    <source>
        <dbReference type="Proteomes" id="UP000515156"/>
    </source>
</evidence>
<organism evidence="3 4">
    <name type="scientific">Microcaecilia unicolor</name>
    <dbReference type="NCBI Taxonomy" id="1415580"/>
    <lineage>
        <taxon>Eukaryota</taxon>
        <taxon>Metazoa</taxon>
        <taxon>Chordata</taxon>
        <taxon>Craniata</taxon>
        <taxon>Vertebrata</taxon>
        <taxon>Euteleostomi</taxon>
        <taxon>Amphibia</taxon>
        <taxon>Gymnophiona</taxon>
        <taxon>Siphonopidae</taxon>
        <taxon>Microcaecilia</taxon>
    </lineage>
</organism>
<keyword evidence="3" id="KW-1185">Reference proteome</keyword>
<feature type="compositionally biased region" description="Polar residues" evidence="1">
    <location>
        <begin position="1154"/>
        <end position="1177"/>
    </location>
</feature>
<feature type="domain" description="MBD" evidence="2">
    <location>
        <begin position="10"/>
        <end position="80"/>
    </location>
</feature>
<dbReference type="GO" id="GO:0005634">
    <property type="term" value="C:nucleus"/>
    <property type="evidence" value="ECO:0007669"/>
    <property type="project" value="TreeGrafter"/>
</dbReference>
<feature type="compositionally biased region" description="Basic residues" evidence="1">
    <location>
        <begin position="1279"/>
        <end position="1288"/>
    </location>
</feature>
<dbReference type="KEGG" id="muo:115465840"/>
<dbReference type="PANTHER" id="PTHR16112">
    <property type="entry name" value="METHYL-CPG BINDING PROTEIN, DROSOPHILA"/>
    <property type="match status" value="1"/>
</dbReference>
<feature type="compositionally biased region" description="Polar residues" evidence="1">
    <location>
        <begin position="764"/>
        <end position="795"/>
    </location>
</feature>
<dbReference type="GO" id="GO:0003677">
    <property type="term" value="F:DNA binding"/>
    <property type="evidence" value="ECO:0007669"/>
    <property type="project" value="InterPro"/>
</dbReference>
<dbReference type="GeneID" id="115465840"/>
<feature type="region of interest" description="Disordered" evidence="1">
    <location>
        <begin position="335"/>
        <end position="357"/>
    </location>
</feature>
<feature type="compositionally biased region" description="Polar residues" evidence="1">
    <location>
        <begin position="659"/>
        <end position="669"/>
    </location>
</feature>
<protein>
    <submittedName>
        <fullName evidence="4 5">Methyl-CpG-binding domain protein 6 isoform X1</fullName>
    </submittedName>
</protein>
<feature type="region of interest" description="Disordered" evidence="1">
    <location>
        <begin position="553"/>
        <end position="644"/>
    </location>
</feature>
<feature type="compositionally biased region" description="Basic residues" evidence="1">
    <location>
        <begin position="1474"/>
        <end position="1485"/>
    </location>
</feature>
<feature type="compositionally biased region" description="Polar residues" evidence="1">
    <location>
        <begin position="1458"/>
        <end position="1468"/>
    </location>
</feature>
<feature type="compositionally biased region" description="Polar residues" evidence="1">
    <location>
        <begin position="341"/>
        <end position="354"/>
    </location>
</feature>
<dbReference type="GO" id="GO:0010369">
    <property type="term" value="C:chromocenter"/>
    <property type="evidence" value="ECO:0007669"/>
    <property type="project" value="TreeGrafter"/>
</dbReference>
<evidence type="ECO:0000313" key="4">
    <source>
        <dbReference type="RefSeq" id="XP_030052477.1"/>
    </source>
</evidence>
<feature type="compositionally biased region" description="Low complexity" evidence="1">
    <location>
        <begin position="375"/>
        <end position="405"/>
    </location>
</feature>
<feature type="region of interest" description="Disordered" evidence="1">
    <location>
        <begin position="659"/>
        <end position="731"/>
    </location>
</feature>
<feature type="compositionally biased region" description="Low complexity" evidence="1">
    <location>
        <begin position="676"/>
        <end position="709"/>
    </location>
</feature>
<dbReference type="PROSITE" id="PS50982">
    <property type="entry name" value="MBD"/>
    <property type="match status" value="1"/>
</dbReference>
<evidence type="ECO:0000259" key="2">
    <source>
        <dbReference type="PROSITE" id="PS50982"/>
    </source>
</evidence>
<dbReference type="InterPro" id="IPR001739">
    <property type="entry name" value="Methyl_CpG_DNA-bd"/>
</dbReference>
<feature type="region of interest" description="Disordered" evidence="1">
    <location>
        <begin position="266"/>
        <end position="288"/>
    </location>
</feature>
<dbReference type="OrthoDB" id="641149at2759"/>
<gene>
    <name evidence="4 5" type="primary">MBD6</name>
</gene>
<feature type="region of interest" description="Disordered" evidence="1">
    <location>
        <begin position="1264"/>
        <end position="1319"/>
    </location>
</feature>
<feature type="compositionally biased region" description="Polar residues" evidence="1">
    <location>
        <begin position="718"/>
        <end position="731"/>
    </location>
</feature>
<feature type="compositionally biased region" description="Polar residues" evidence="1">
    <location>
        <begin position="456"/>
        <end position="470"/>
    </location>
</feature>
<dbReference type="RefSeq" id="XP_030052478.1">
    <property type="nucleotide sequence ID" value="XM_030196618.1"/>
</dbReference>
<feature type="region of interest" description="Disordered" evidence="1">
    <location>
        <begin position="1152"/>
        <end position="1189"/>
    </location>
</feature>
<feature type="region of interest" description="Disordered" evidence="1">
    <location>
        <begin position="1429"/>
        <end position="1485"/>
    </location>
</feature>
<feature type="region of interest" description="Disordered" evidence="1">
    <location>
        <begin position="748"/>
        <end position="814"/>
    </location>
</feature>
<dbReference type="CTD" id="114785"/>
<feature type="compositionally biased region" description="Polar residues" evidence="1">
    <location>
        <begin position="748"/>
        <end position="757"/>
    </location>
</feature>
<feature type="region of interest" description="Disordered" evidence="1">
    <location>
        <begin position="456"/>
        <end position="480"/>
    </location>
</feature>
<feature type="compositionally biased region" description="Low complexity" evidence="1">
    <location>
        <begin position="1006"/>
        <end position="1035"/>
    </location>
</feature>